<dbReference type="EMBL" id="JPRD01000079">
    <property type="protein sequence ID" value="KIF45881.1"/>
    <property type="molecule type" value="Genomic_DNA"/>
</dbReference>
<protein>
    <recommendedName>
        <fullName evidence="3">Cation transporter</fullName>
    </recommendedName>
</protein>
<dbReference type="Pfam" id="PF19991">
    <property type="entry name" value="HMA_2"/>
    <property type="match status" value="1"/>
</dbReference>
<name>A0A0C1YZH1_9VIBR</name>
<dbReference type="AlphaFoldDB" id="A0A0C1YZH1"/>
<evidence type="ECO:0008006" key="3">
    <source>
        <dbReference type="Google" id="ProtNLM"/>
    </source>
</evidence>
<gene>
    <name evidence="1" type="ORF">H735_29410</name>
</gene>
<dbReference type="PATRIC" id="fig|1229493.5.peg.5959"/>
<dbReference type="RefSeq" id="WP_020197181.1">
    <property type="nucleotide sequence ID" value="NZ_BAOH01000109.1"/>
</dbReference>
<dbReference type="Proteomes" id="UP000031586">
    <property type="component" value="Unassembled WGS sequence"/>
</dbReference>
<comment type="caution">
    <text evidence="1">The sequence shown here is derived from an EMBL/GenBank/DDBJ whole genome shotgun (WGS) entry which is preliminary data.</text>
</comment>
<dbReference type="Gene3D" id="3.30.70.100">
    <property type="match status" value="1"/>
</dbReference>
<organism evidence="1 2">
    <name type="scientific">Vibrio owensii CAIM 1854 = LMG 25443</name>
    <dbReference type="NCBI Taxonomy" id="1229493"/>
    <lineage>
        <taxon>Bacteria</taxon>
        <taxon>Pseudomonadati</taxon>
        <taxon>Pseudomonadota</taxon>
        <taxon>Gammaproteobacteria</taxon>
        <taxon>Vibrionales</taxon>
        <taxon>Vibrionaceae</taxon>
        <taxon>Vibrio</taxon>
    </lineage>
</organism>
<accession>A0A0C1YZH1</accession>
<evidence type="ECO:0000313" key="1">
    <source>
        <dbReference type="EMBL" id="KIF45881.1"/>
    </source>
</evidence>
<evidence type="ECO:0000313" key="2">
    <source>
        <dbReference type="Proteomes" id="UP000031586"/>
    </source>
</evidence>
<proteinExistence type="predicted"/>
<sequence length="110" mass="12353">MKQYVDQALKLRKWVSIGHHIPGRVRLKYKLGIVTHLAKFRSDDIEKAISSIPAFKNYKLNSATGSIVIEYDPMTVNPKAIDALFSDSEQAAEQACYSIAEQLDLNGERS</sequence>
<reference evidence="1 2" key="1">
    <citation type="submission" date="2014-07" db="EMBL/GenBank/DDBJ databases">
        <title>Unique and conserved regions in Vibrio harveyi and related species in comparison with the shrimp pathogen Vibrio harveyi CAIM 1792.</title>
        <authorList>
            <person name="Espinoza-Valles I."/>
            <person name="Vora G."/>
            <person name="Leekitcharoenphon P."/>
            <person name="Ussery D."/>
            <person name="Hoj L."/>
            <person name="Gomez-Gil B."/>
        </authorList>
    </citation>
    <scope>NUCLEOTIDE SEQUENCE [LARGE SCALE GENOMIC DNA]</scope>
    <source>
        <strain evidence="2">CAIM 1854 / LMG 25443</strain>
    </source>
</reference>